<comment type="caution">
    <text evidence="2">The sequence shown here is derived from an EMBL/GenBank/DDBJ whole genome shotgun (WGS) entry which is preliminary data.</text>
</comment>
<dbReference type="InterPro" id="IPR002686">
    <property type="entry name" value="Transposase_17"/>
</dbReference>
<dbReference type="SMART" id="SM01321">
    <property type="entry name" value="Y1_Tnp"/>
    <property type="match status" value="1"/>
</dbReference>
<gene>
    <name evidence="2" type="ORF">UW63_C0053G0004</name>
</gene>
<dbReference type="PATRIC" id="fig|1619000.3.peg.804"/>
<reference evidence="2 3" key="1">
    <citation type="journal article" date="2015" name="Nature">
        <title>rRNA introns, odd ribosomes, and small enigmatic genomes across a large radiation of phyla.</title>
        <authorList>
            <person name="Brown C.T."/>
            <person name="Hug L.A."/>
            <person name="Thomas B.C."/>
            <person name="Sharon I."/>
            <person name="Castelle C.J."/>
            <person name="Singh A."/>
            <person name="Wilkins M.J."/>
            <person name="Williams K.H."/>
            <person name="Banfield J.F."/>
        </authorList>
    </citation>
    <scope>NUCLEOTIDE SEQUENCE [LARGE SCALE GENOMIC DNA]</scope>
</reference>
<dbReference type="Proteomes" id="UP000034154">
    <property type="component" value="Unassembled WGS sequence"/>
</dbReference>
<protein>
    <submittedName>
        <fullName evidence="2">Transposase IS200-family protein</fullName>
    </submittedName>
</protein>
<evidence type="ECO:0000313" key="2">
    <source>
        <dbReference type="EMBL" id="KKT69568.1"/>
    </source>
</evidence>
<dbReference type="NCBIfam" id="NF033573">
    <property type="entry name" value="transpos_IS200"/>
    <property type="match status" value="1"/>
</dbReference>
<dbReference type="EMBL" id="LCJB01000053">
    <property type="protein sequence ID" value="KKT69568.1"/>
    <property type="molecule type" value="Genomic_DNA"/>
</dbReference>
<feature type="domain" description="Transposase IS200-like" evidence="1">
    <location>
        <begin position="20"/>
        <end position="137"/>
    </location>
</feature>
<dbReference type="AlphaFoldDB" id="A0A0G1JDW1"/>
<dbReference type="GO" id="GO:0006313">
    <property type="term" value="P:DNA transposition"/>
    <property type="evidence" value="ECO:0007669"/>
    <property type="project" value="InterPro"/>
</dbReference>
<sequence length="149" mass="16966">MHSDRNSTMSNIYQSLSHSSWDCKYHVVFIPKCRKKAIYGKIRENLGQIFHELARQKQCKIIEGNLVSDHVHMCIEIPPKYAVSSIIGFMKGKSAIAVARMSGKQRNFNGENFWARGYAVSTVGYDLEAIRKYIRDQEDQDGDGAHIGK</sequence>
<evidence type="ECO:0000259" key="1">
    <source>
        <dbReference type="SMART" id="SM01321"/>
    </source>
</evidence>
<dbReference type="GO" id="GO:0003677">
    <property type="term" value="F:DNA binding"/>
    <property type="evidence" value="ECO:0007669"/>
    <property type="project" value="InterPro"/>
</dbReference>
<dbReference type="Pfam" id="PF01797">
    <property type="entry name" value="Y1_Tnp"/>
    <property type="match status" value="1"/>
</dbReference>
<dbReference type="InterPro" id="IPR036515">
    <property type="entry name" value="Transposase_17_sf"/>
</dbReference>
<evidence type="ECO:0000313" key="3">
    <source>
        <dbReference type="Proteomes" id="UP000034154"/>
    </source>
</evidence>
<dbReference type="SUPFAM" id="SSF143422">
    <property type="entry name" value="Transposase IS200-like"/>
    <property type="match status" value="1"/>
</dbReference>
<dbReference type="Gene3D" id="3.30.70.1290">
    <property type="entry name" value="Transposase IS200-like"/>
    <property type="match status" value="1"/>
</dbReference>
<accession>A0A0G1JDW1</accession>
<dbReference type="PANTHER" id="PTHR33360">
    <property type="entry name" value="TRANSPOSASE FOR INSERTION SEQUENCE ELEMENT IS200"/>
    <property type="match status" value="1"/>
</dbReference>
<organism evidence="2 3">
    <name type="scientific">Candidatus Uhrbacteria bacterium GW2011_GWF2_44_350</name>
    <dbReference type="NCBI Taxonomy" id="1619000"/>
    <lineage>
        <taxon>Bacteria</taxon>
        <taxon>Candidatus Uhriibacteriota</taxon>
    </lineage>
</organism>
<dbReference type="GO" id="GO:0004803">
    <property type="term" value="F:transposase activity"/>
    <property type="evidence" value="ECO:0007669"/>
    <property type="project" value="InterPro"/>
</dbReference>
<proteinExistence type="predicted"/>
<dbReference type="PANTHER" id="PTHR33360:SF2">
    <property type="entry name" value="TRANSPOSASE FOR INSERTION SEQUENCE ELEMENT IS200"/>
    <property type="match status" value="1"/>
</dbReference>
<name>A0A0G1JDW1_9BACT</name>